<keyword evidence="2 5" id="KW-0808">Transferase</keyword>
<evidence type="ECO:0000256" key="3">
    <source>
        <dbReference type="ARBA" id="ARBA00022691"/>
    </source>
</evidence>
<evidence type="ECO:0000313" key="5">
    <source>
        <dbReference type="EMBL" id="TRL34334.1"/>
    </source>
</evidence>
<feature type="domain" description="Methyltransferase type 11" evidence="4">
    <location>
        <begin position="64"/>
        <end position="159"/>
    </location>
</feature>
<evidence type="ECO:0000259" key="4">
    <source>
        <dbReference type="Pfam" id="PF08241"/>
    </source>
</evidence>
<dbReference type="Proteomes" id="UP000316781">
    <property type="component" value="Unassembled WGS sequence"/>
</dbReference>
<dbReference type="CDD" id="cd02440">
    <property type="entry name" value="AdoMet_MTases"/>
    <property type="match status" value="1"/>
</dbReference>
<dbReference type="GO" id="GO:0032259">
    <property type="term" value="P:methylation"/>
    <property type="evidence" value="ECO:0007669"/>
    <property type="project" value="UniProtKB-KW"/>
</dbReference>
<dbReference type="PANTHER" id="PTHR43464:SF19">
    <property type="entry name" value="UBIQUINONE BIOSYNTHESIS O-METHYLTRANSFERASE, MITOCHONDRIAL"/>
    <property type="match status" value="1"/>
</dbReference>
<accession>A0A549SXH8</accession>
<sequence>MLGPSRTPAMELTDTYFDRNHLARHYATVEDFASRSRAWETLAKTSISQWYVDTLAKYSFTEVLDAGCGHGRFSVALAQARPVNITALDIAEEMVEATRRALGDKAGNHGFIQSSIDEAPFERGQFDLVLANLVLHHAPDIRSSFARIAELTKSGGHVALLTADFDWMSELNRFQDEALLRLGFAHDHPALAAPGTNRFCAANIRLFSPDSLTLVEKPWFDGTMTFPTIDALLDFYVRTFRHKNVASQAGGDVLRRAVREIVEEHVERTGSLDVSSSVYLYIFQKR</sequence>
<dbReference type="PANTHER" id="PTHR43464">
    <property type="entry name" value="METHYLTRANSFERASE"/>
    <property type="match status" value="1"/>
</dbReference>
<dbReference type="SUPFAM" id="SSF53335">
    <property type="entry name" value="S-adenosyl-L-methionine-dependent methyltransferases"/>
    <property type="match status" value="1"/>
</dbReference>
<dbReference type="Gene3D" id="3.40.50.150">
    <property type="entry name" value="Vaccinia Virus protein VP39"/>
    <property type="match status" value="1"/>
</dbReference>
<dbReference type="InterPro" id="IPR013216">
    <property type="entry name" value="Methyltransf_11"/>
</dbReference>
<protein>
    <submittedName>
        <fullName evidence="5">Class I SAM-dependent methyltransferase</fullName>
    </submittedName>
</protein>
<organism evidence="5 6">
    <name type="scientific">Methylosinus sporium</name>
    <dbReference type="NCBI Taxonomy" id="428"/>
    <lineage>
        <taxon>Bacteria</taxon>
        <taxon>Pseudomonadati</taxon>
        <taxon>Pseudomonadota</taxon>
        <taxon>Alphaproteobacteria</taxon>
        <taxon>Hyphomicrobiales</taxon>
        <taxon>Methylocystaceae</taxon>
        <taxon>Methylosinus</taxon>
    </lineage>
</organism>
<dbReference type="AlphaFoldDB" id="A0A549SXH8"/>
<name>A0A549SXH8_METSR</name>
<dbReference type="GO" id="GO:0008757">
    <property type="term" value="F:S-adenosylmethionine-dependent methyltransferase activity"/>
    <property type="evidence" value="ECO:0007669"/>
    <property type="project" value="InterPro"/>
</dbReference>
<keyword evidence="1 5" id="KW-0489">Methyltransferase</keyword>
<keyword evidence="3" id="KW-0949">S-adenosyl-L-methionine</keyword>
<comment type="caution">
    <text evidence="5">The sequence shown here is derived from an EMBL/GenBank/DDBJ whole genome shotgun (WGS) entry which is preliminary data.</text>
</comment>
<dbReference type="InterPro" id="IPR029063">
    <property type="entry name" value="SAM-dependent_MTases_sf"/>
</dbReference>
<proteinExistence type="predicted"/>
<reference evidence="5 6" key="1">
    <citation type="submission" date="2019-07" db="EMBL/GenBank/DDBJ databases">
        <title>Ln-dependent methylotrophs.</title>
        <authorList>
            <person name="Tani A."/>
        </authorList>
    </citation>
    <scope>NUCLEOTIDE SEQUENCE [LARGE SCALE GENOMIC DNA]</scope>
    <source>
        <strain evidence="5 6">SM89A</strain>
    </source>
</reference>
<evidence type="ECO:0000313" key="6">
    <source>
        <dbReference type="Proteomes" id="UP000316781"/>
    </source>
</evidence>
<gene>
    <name evidence="5" type="ORF">FM996_09730</name>
</gene>
<evidence type="ECO:0000256" key="2">
    <source>
        <dbReference type="ARBA" id="ARBA00022679"/>
    </source>
</evidence>
<evidence type="ECO:0000256" key="1">
    <source>
        <dbReference type="ARBA" id="ARBA00022603"/>
    </source>
</evidence>
<dbReference type="EMBL" id="VJMF01000039">
    <property type="protein sequence ID" value="TRL34334.1"/>
    <property type="molecule type" value="Genomic_DNA"/>
</dbReference>
<dbReference type="Pfam" id="PF08241">
    <property type="entry name" value="Methyltransf_11"/>
    <property type="match status" value="1"/>
</dbReference>